<dbReference type="Gene3D" id="3.40.50.150">
    <property type="entry name" value="Vaccinia Virus protein VP39"/>
    <property type="match status" value="1"/>
</dbReference>
<keyword evidence="3" id="KW-1185">Reference proteome</keyword>
<reference evidence="3" key="1">
    <citation type="submission" date="2016-03" db="EMBL/GenBank/DDBJ databases">
        <authorList>
            <person name="Ploux O."/>
        </authorList>
    </citation>
    <scope>NUCLEOTIDE SEQUENCE [LARGE SCALE GENOMIC DNA]</scope>
    <source>
        <strain evidence="3">UK7</strain>
    </source>
</reference>
<dbReference type="Pfam" id="PF13489">
    <property type="entry name" value="Methyltransf_23"/>
    <property type="match status" value="1"/>
</dbReference>
<feature type="region of interest" description="Disordered" evidence="1">
    <location>
        <begin position="112"/>
        <end position="136"/>
    </location>
</feature>
<protein>
    <recommendedName>
        <fullName evidence="4">Methyltransferase domain-containing protein</fullName>
    </recommendedName>
</protein>
<comment type="caution">
    <text evidence="2">The sequence shown here is derived from an EMBL/GenBank/DDBJ whole genome shotgun (WGS) entry which is preliminary data.</text>
</comment>
<dbReference type="InterPro" id="IPR029063">
    <property type="entry name" value="SAM-dependent_MTases_sf"/>
</dbReference>
<evidence type="ECO:0000313" key="3">
    <source>
        <dbReference type="Proteomes" id="UP000178129"/>
    </source>
</evidence>
<evidence type="ECO:0000313" key="2">
    <source>
        <dbReference type="EMBL" id="CZT05191.1"/>
    </source>
</evidence>
<organism evidence="2 3">
    <name type="scientific">Rhynchosporium graminicola</name>
    <dbReference type="NCBI Taxonomy" id="2792576"/>
    <lineage>
        <taxon>Eukaryota</taxon>
        <taxon>Fungi</taxon>
        <taxon>Dikarya</taxon>
        <taxon>Ascomycota</taxon>
        <taxon>Pezizomycotina</taxon>
        <taxon>Leotiomycetes</taxon>
        <taxon>Helotiales</taxon>
        <taxon>Ploettnerulaceae</taxon>
        <taxon>Rhynchosporium</taxon>
    </lineage>
</organism>
<accession>A0A1E1L3U8</accession>
<dbReference type="Proteomes" id="UP000178129">
    <property type="component" value="Unassembled WGS sequence"/>
</dbReference>
<evidence type="ECO:0008006" key="4">
    <source>
        <dbReference type="Google" id="ProtNLM"/>
    </source>
</evidence>
<proteinExistence type="predicted"/>
<dbReference type="InParanoid" id="A0A1E1L3U8"/>
<sequence length="694" mass="77864">MPNLFTSHTGVVFSLEVPAQPCERHDSICAVDYPLSVDGTMLPRICKDLSLSSHDVDSCFDSHDPDTPPQTDGESGDQIKNRIPSCGSTNPLIEIIGPDGLQHINDLIPEPVPPFPVVKSPPPPRPNGKRSRRKSSVIDVTSLVTVKMVYNEYGELVEERDMLMRPKSDELSIKQLLRVIKKAYHHELRDRVGKIVTPRADGRATVLVDDGISRDRLSSWDFKVAHSPKSLNNSIEKLETPDTHTIAVYQGPPRVLELGCSDGNWCFNFKLEQPDWYAIGNPKLSLFSMSQGSSEDILSHLSRASEQLLTPSAYRIVEGIDDTNHWSCIAREVAVKDFMSPNAQSDPDDYFGIVHTTQEAPEFTMRNLNCLLAHETPIPHNLYEFIRAREIFDRVESYKTFLDDVRSMLKPDGVVEFLEIDPRPRAFSEMSKSKKKVEEHKSVPQTDWTDNIADRFKNLLDRELATTVPGWSGRVEARLNATMRPQDGVAAAHLKSWLQGSGFWDVKQIVLPIPVGGDTRSGQLLKEFILYQLELENCIPKLCDELPKVEISEMDTGAYFMNLHIVTGRKPYDPRPGDLLRDGTRQEMTASKYDAMARHHDSRASQWKRFDLQEKLTTMMKSLTSLTAPTTLTGSPPPGDADHLALLSRRVEGKSPFMAPPFVAPKPTMKMVKVKNTEIDPVPATNGRRPSKSA</sequence>
<dbReference type="AlphaFoldDB" id="A0A1E1L3U8"/>
<evidence type="ECO:0000256" key="1">
    <source>
        <dbReference type="SAM" id="MobiDB-lite"/>
    </source>
</evidence>
<dbReference type="SUPFAM" id="SSF53335">
    <property type="entry name" value="S-adenosyl-L-methionine-dependent methyltransferases"/>
    <property type="match status" value="1"/>
</dbReference>
<dbReference type="EMBL" id="FJUW01000034">
    <property type="protein sequence ID" value="CZT05191.1"/>
    <property type="molecule type" value="Genomic_DNA"/>
</dbReference>
<feature type="region of interest" description="Disordered" evidence="1">
    <location>
        <begin position="675"/>
        <end position="694"/>
    </location>
</feature>
<gene>
    <name evidence="2" type="ORF">RCO7_05356</name>
</gene>
<feature type="region of interest" description="Disordered" evidence="1">
    <location>
        <begin position="58"/>
        <end position="84"/>
    </location>
</feature>
<feature type="compositionally biased region" description="Pro residues" evidence="1">
    <location>
        <begin position="112"/>
        <end position="126"/>
    </location>
</feature>
<name>A0A1E1L3U8_9HELO</name>